<keyword evidence="9" id="KW-0675">Receptor</keyword>
<organism evidence="9 10">
    <name type="scientific">Sphingopyxis soli</name>
    <dbReference type="NCBI Taxonomy" id="592051"/>
    <lineage>
        <taxon>Bacteria</taxon>
        <taxon>Pseudomonadati</taxon>
        <taxon>Pseudomonadota</taxon>
        <taxon>Alphaproteobacteria</taxon>
        <taxon>Sphingomonadales</taxon>
        <taxon>Sphingomonadaceae</taxon>
        <taxon>Sphingopyxis</taxon>
    </lineage>
</organism>
<dbReference type="PANTHER" id="PTHR40980:SF5">
    <property type="entry name" value="TONB-DEPENDENT RECEPTOR"/>
    <property type="match status" value="1"/>
</dbReference>
<dbReference type="Gene3D" id="2.170.130.10">
    <property type="entry name" value="TonB-dependent receptor, plug domain"/>
    <property type="match status" value="1"/>
</dbReference>
<dbReference type="RefSeq" id="WP_215355254.1">
    <property type="nucleotide sequence ID" value="NZ_BAAAFE010000007.1"/>
</dbReference>
<feature type="domain" description="TonB-dependent receptor plug" evidence="8">
    <location>
        <begin position="83"/>
        <end position="183"/>
    </location>
</feature>
<name>A0ABP3XI46_9SPHN</name>
<evidence type="ECO:0000256" key="4">
    <source>
        <dbReference type="RuleBase" id="RU003357"/>
    </source>
</evidence>
<dbReference type="PANTHER" id="PTHR40980">
    <property type="entry name" value="PLUG DOMAIN-CONTAINING PROTEIN"/>
    <property type="match status" value="1"/>
</dbReference>
<evidence type="ECO:0000256" key="6">
    <source>
        <dbReference type="SAM" id="SignalP"/>
    </source>
</evidence>
<keyword evidence="2 4" id="KW-0472">Membrane</keyword>
<comment type="caution">
    <text evidence="9">The sequence shown here is derived from an EMBL/GenBank/DDBJ whole genome shotgun (WGS) entry which is preliminary data.</text>
</comment>
<dbReference type="Gene3D" id="2.40.170.20">
    <property type="entry name" value="TonB-dependent receptor, beta-barrel domain"/>
    <property type="match status" value="1"/>
</dbReference>
<dbReference type="InterPro" id="IPR012910">
    <property type="entry name" value="Plug_dom"/>
</dbReference>
<evidence type="ECO:0000256" key="3">
    <source>
        <dbReference type="ARBA" id="ARBA00023237"/>
    </source>
</evidence>
<evidence type="ECO:0000256" key="2">
    <source>
        <dbReference type="ARBA" id="ARBA00023136"/>
    </source>
</evidence>
<dbReference type="SUPFAM" id="SSF56935">
    <property type="entry name" value="Porins"/>
    <property type="match status" value="1"/>
</dbReference>
<dbReference type="Pfam" id="PF00593">
    <property type="entry name" value="TonB_dep_Rec_b-barrel"/>
    <property type="match status" value="1"/>
</dbReference>
<evidence type="ECO:0000313" key="10">
    <source>
        <dbReference type="Proteomes" id="UP001500738"/>
    </source>
</evidence>
<keyword evidence="4" id="KW-0798">TonB box</keyword>
<sequence length="922" mass="100016">MSKPLPLASLLLISTALVAPATAMAQSEPGAETPAPSAVDPAAETPADAVEMAADEAAEDETDVSIPGAEIVVTGRRNANIERTAPQVVSVLGAADIARTGEGNIAGALGRVTGLSVVGNGFVYVRGLGDRYSLALLNGSPLPSPEPLKRVVPLDIFPSGIIASSLVQKSYSANYPGEFGGGVINLTTKAVPRDPFLTIGGSIGGNSETTGQLGYTYYGTGSDWTGFGDGGRNLPPAYRAWRASGLRINDPGVNQQAIAGQFVTARNALVQTNNDMPVNWGANITGGKSWTIGGTEIGLIATAGYSSKWRTRDVTQQTANALDLSSLNTDVNRVITDNRVVVNGLVGLSAEFGENKVRWTNLYIRDTIKQARLGAEDRPDTSDSNPGVSFMYQDTAWYARQLFDTQFVGEFQPFDNLDVDVRAGYANSQREAPFELSFLYSRSNSASDPYGQFFTNTLSTGQRPGSASIAFSDLNENLYSAGIDFTYEIAPGIKAVYGYAYSDTNRVTERRDFLFQGNNDIPLAVSLLRPDLLLSQAVICFPPLNPPTDPNCPANPSPTGISLVDSTGSNPTFRAILRNHAAYFQLQADLLDGLNVNVGARYETAVERVSAVQVYAVNPTLPPDTNLSRDYLLPAATITYEIQPQMQVRLSASKTIARPQFRELVFQSYYDPDTNRSFQGNPQLVDSQLYNAEGRLEWYFAPEQRVSIGGFWKKIKNPIETYASFDGNSVTTRFANAPEATLYGAELEVQKYFDLSGWGDGFFATRRGVFIGNYTWSNSKLKVGADDPVKAFPFTGATLASQFFRDGAPLTGQSDHLVNVEFGLEDTEKLSQQTILISYASDRITRRGPSGQPDIFEKPGIQVDFVARQGFPLFGKELEIKFEARNIFGTKYKELQQNGDNTIYYNLYKTGTTFSLGGSLKF</sequence>
<dbReference type="InterPro" id="IPR000531">
    <property type="entry name" value="Beta-barrel_TonB"/>
</dbReference>
<comment type="subcellular location">
    <subcellularLocation>
        <location evidence="1 4">Cell outer membrane</location>
    </subcellularLocation>
</comment>
<comment type="similarity">
    <text evidence="4">Belongs to the TonB-dependent receptor family.</text>
</comment>
<dbReference type="Proteomes" id="UP001500738">
    <property type="component" value="Unassembled WGS sequence"/>
</dbReference>
<feature type="signal peptide" evidence="6">
    <location>
        <begin position="1"/>
        <end position="25"/>
    </location>
</feature>
<evidence type="ECO:0000256" key="5">
    <source>
        <dbReference type="SAM" id="MobiDB-lite"/>
    </source>
</evidence>
<feature type="chain" id="PRO_5046297761" evidence="6">
    <location>
        <begin position="26"/>
        <end position="922"/>
    </location>
</feature>
<keyword evidence="3" id="KW-0998">Cell outer membrane</keyword>
<accession>A0ABP3XI46</accession>
<dbReference type="InterPro" id="IPR036942">
    <property type="entry name" value="Beta-barrel_TonB_sf"/>
</dbReference>
<keyword evidence="10" id="KW-1185">Reference proteome</keyword>
<proteinExistence type="inferred from homology"/>
<keyword evidence="6" id="KW-0732">Signal</keyword>
<dbReference type="EMBL" id="BAAAFE010000007">
    <property type="protein sequence ID" value="GAA0864345.1"/>
    <property type="molecule type" value="Genomic_DNA"/>
</dbReference>
<feature type="region of interest" description="Disordered" evidence="5">
    <location>
        <begin position="24"/>
        <end position="46"/>
    </location>
</feature>
<dbReference type="Pfam" id="PF07715">
    <property type="entry name" value="Plug"/>
    <property type="match status" value="1"/>
</dbReference>
<evidence type="ECO:0000256" key="1">
    <source>
        <dbReference type="ARBA" id="ARBA00004442"/>
    </source>
</evidence>
<evidence type="ECO:0000259" key="8">
    <source>
        <dbReference type="Pfam" id="PF07715"/>
    </source>
</evidence>
<reference evidence="10" key="1">
    <citation type="journal article" date="2019" name="Int. J. Syst. Evol. Microbiol.">
        <title>The Global Catalogue of Microorganisms (GCM) 10K type strain sequencing project: providing services to taxonomists for standard genome sequencing and annotation.</title>
        <authorList>
            <consortium name="The Broad Institute Genomics Platform"/>
            <consortium name="The Broad Institute Genome Sequencing Center for Infectious Disease"/>
            <person name="Wu L."/>
            <person name="Ma J."/>
        </authorList>
    </citation>
    <scope>NUCLEOTIDE SEQUENCE [LARGE SCALE GENOMIC DNA]</scope>
    <source>
        <strain evidence="10">JCM 15910</strain>
    </source>
</reference>
<feature type="domain" description="TonB-dependent receptor-like beta-barrel" evidence="7">
    <location>
        <begin position="400"/>
        <end position="831"/>
    </location>
</feature>
<evidence type="ECO:0000313" key="9">
    <source>
        <dbReference type="EMBL" id="GAA0864345.1"/>
    </source>
</evidence>
<dbReference type="InterPro" id="IPR037066">
    <property type="entry name" value="Plug_dom_sf"/>
</dbReference>
<evidence type="ECO:0000259" key="7">
    <source>
        <dbReference type="Pfam" id="PF00593"/>
    </source>
</evidence>
<gene>
    <name evidence="9" type="ORF">GCM10009115_18510</name>
</gene>
<protein>
    <submittedName>
        <fullName evidence="9">TonB-dependent receptor</fullName>
    </submittedName>
</protein>